<dbReference type="AlphaFoldDB" id="A0A6N4QYK0"/>
<accession>A0A6N4QYK0</accession>
<keyword evidence="4" id="KW-0449">Lipoprotein</keyword>
<keyword evidence="3" id="KW-0564">Palmitate</keyword>
<evidence type="ECO:0000256" key="3">
    <source>
        <dbReference type="ARBA" id="ARBA00023139"/>
    </source>
</evidence>
<feature type="chain" id="PRO_5026914330" description="C-type lysozyme inhibitor domain-containing protein" evidence="5">
    <location>
        <begin position="21"/>
        <end position="129"/>
    </location>
</feature>
<evidence type="ECO:0000313" key="7">
    <source>
        <dbReference type="EMBL" id="TKW60495.1"/>
    </source>
</evidence>
<dbReference type="SUPFAM" id="SSF141488">
    <property type="entry name" value="YdhA-like"/>
    <property type="match status" value="1"/>
</dbReference>
<evidence type="ECO:0000256" key="4">
    <source>
        <dbReference type="ARBA" id="ARBA00023288"/>
    </source>
</evidence>
<evidence type="ECO:0000256" key="2">
    <source>
        <dbReference type="ARBA" id="ARBA00023136"/>
    </source>
</evidence>
<reference evidence="7 8" key="1">
    <citation type="journal article" date="2017" name="Nat. Commun.">
        <title>In situ click chemistry generation of cyclooxygenase-2 inhibitors.</title>
        <authorList>
            <person name="Bhardwaj A."/>
            <person name="Kaur J."/>
            <person name="Wuest M."/>
            <person name="Wuest F."/>
        </authorList>
    </citation>
    <scope>NUCLEOTIDE SEQUENCE [LARGE SCALE GENOMIC DNA]</scope>
    <source>
        <strain evidence="7">S2_018_000_R2_106</strain>
    </source>
</reference>
<evidence type="ECO:0000256" key="5">
    <source>
        <dbReference type="SAM" id="SignalP"/>
    </source>
</evidence>
<evidence type="ECO:0000313" key="8">
    <source>
        <dbReference type="Proteomes" id="UP000320948"/>
    </source>
</evidence>
<organism evidence="7 8">
    <name type="scientific">Blastochloris viridis</name>
    <name type="common">Rhodopseudomonas viridis</name>
    <dbReference type="NCBI Taxonomy" id="1079"/>
    <lineage>
        <taxon>Bacteria</taxon>
        <taxon>Pseudomonadati</taxon>
        <taxon>Pseudomonadota</taxon>
        <taxon>Alphaproteobacteria</taxon>
        <taxon>Hyphomicrobiales</taxon>
        <taxon>Blastochloridaceae</taxon>
        <taxon>Blastochloris</taxon>
    </lineage>
</organism>
<feature type="signal peptide" evidence="5">
    <location>
        <begin position="1"/>
        <end position="20"/>
    </location>
</feature>
<dbReference type="EMBL" id="VAFM01000002">
    <property type="protein sequence ID" value="TKW60495.1"/>
    <property type="molecule type" value="Genomic_DNA"/>
</dbReference>
<dbReference type="InterPro" id="IPR018660">
    <property type="entry name" value="MliC"/>
</dbReference>
<comment type="caution">
    <text evidence="7">The sequence shown here is derived from an EMBL/GenBank/DDBJ whole genome shotgun (WGS) entry which is preliminary data.</text>
</comment>
<dbReference type="InterPro" id="IPR036328">
    <property type="entry name" value="MliC_sf"/>
</dbReference>
<sequence length="129" mass="13889">MKYALLTAPLLLMACATKQAEAPRPTHVYGCNGSVAKVEASYPDADTAIITIQTDDNRPTYTLKQVVAASGAKYSTSKSSNPTTGHFIWWTKGNNAVLFTTAKSTSQPEYVYEKQLATCMVAPYTGSAK</sequence>
<protein>
    <recommendedName>
        <fullName evidence="6">C-type lysozyme inhibitor domain-containing protein</fullName>
    </recommendedName>
</protein>
<dbReference type="Pfam" id="PF09864">
    <property type="entry name" value="MliC"/>
    <property type="match status" value="1"/>
</dbReference>
<feature type="domain" description="C-type lysozyme inhibitor" evidence="6">
    <location>
        <begin position="29"/>
        <end position="104"/>
    </location>
</feature>
<gene>
    <name evidence="7" type="ORF">DI628_06220</name>
</gene>
<proteinExistence type="predicted"/>
<dbReference type="PROSITE" id="PS51257">
    <property type="entry name" value="PROKAR_LIPOPROTEIN"/>
    <property type="match status" value="1"/>
</dbReference>
<keyword evidence="1 5" id="KW-0732">Signal</keyword>
<name>A0A6N4QYK0_BLAVI</name>
<dbReference type="Proteomes" id="UP000320948">
    <property type="component" value="Unassembled WGS sequence"/>
</dbReference>
<dbReference type="Gene3D" id="2.40.128.200">
    <property type="match status" value="1"/>
</dbReference>
<evidence type="ECO:0000259" key="6">
    <source>
        <dbReference type="Pfam" id="PF09864"/>
    </source>
</evidence>
<evidence type="ECO:0000256" key="1">
    <source>
        <dbReference type="ARBA" id="ARBA00022729"/>
    </source>
</evidence>
<keyword evidence="2" id="KW-0472">Membrane</keyword>